<dbReference type="PROSITE" id="PS51063">
    <property type="entry name" value="HTH_CRP_2"/>
    <property type="match status" value="1"/>
</dbReference>
<evidence type="ECO:0000256" key="3">
    <source>
        <dbReference type="ARBA" id="ARBA00023163"/>
    </source>
</evidence>
<protein>
    <submittedName>
        <fullName evidence="6">Crp/Fnr family transcriptional regulator</fullName>
    </submittedName>
</protein>
<dbReference type="InterPro" id="IPR036388">
    <property type="entry name" value="WH-like_DNA-bd_sf"/>
</dbReference>
<evidence type="ECO:0000313" key="6">
    <source>
        <dbReference type="EMBL" id="QWG04537.1"/>
    </source>
</evidence>
<gene>
    <name evidence="6" type="ORF">KMW28_26940</name>
</gene>
<evidence type="ECO:0000256" key="2">
    <source>
        <dbReference type="ARBA" id="ARBA00023125"/>
    </source>
</evidence>
<dbReference type="RefSeq" id="WP_066215374.1">
    <property type="nucleotide sequence ID" value="NZ_CP076133.1"/>
</dbReference>
<dbReference type="Pfam" id="PF13545">
    <property type="entry name" value="HTH_Crp_2"/>
    <property type="match status" value="1"/>
</dbReference>
<dbReference type="KEGG" id="fya:KMW28_26940"/>
<dbReference type="Gene3D" id="2.60.120.10">
    <property type="entry name" value="Jelly Rolls"/>
    <property type="match status" value="1"/>
</dbReference>
<dbReference type="GO" id="GO:0006355">
    <property type="term" value="P:regulation of DNA-templated transcription"/>
    <property type="evidence" value="ECO:0007669"/>
    <property type="project" value="InterPro"/>
</dbReference>
<evidence type="ECO:0000259" key="5">
    <source>
        <dbReference type="PROSITE" id="PS51063"/>
    </source>
</evidence>
<dbReference type="InterPro" id="IPR018490">
    <property type="entry name" value="cNMP-bd_dom_sf"/>
</dbReference>
<keyword evidence="1" id="KW-0805">Transcription regulation</keyword>
<keyword evidence="2" id="KW-0238">DNA-binding</keyword>
<dbReference type="PROSITE" id="PS50042">
    <property type="entry name" value="CNMP_BINDING_3"/>
    <property type="match status" value="1"/>
</dbReference>
<dbReference type="SUPFAM" id="SSF46785">
    <property type="entry name" value="Winged helix' DNA-binding domain"/>
    <property type="match status" value="1"/>
</dbReference>
<dbReference type="InterPro" id="IPR000595">
    <property type="entry name" value="cNMP-bd_dom"/>
</dbReference>
<proteinExistence type="predicted"/>
<sequence>MKDIYDKLCFKSDTIFNELTVDELSFFYENVEYKHIKKREEIYNEDHFNSGIYLIETGSVFLSNTNLIGEPNIFNIHKKSDIFGYRSLFCKTHHSEIATANEDSIILHLSIENVKKMMALNGEFKRSIMNAINRENIILIERMNLLSNCNIKVKIIYFLLLFDFIKKEYNIDLPIRRADFANLIGTVRESFIRSLKELKNNGLITMGSNTIRIIDYENLTKLIHENH</sequence>
<dbReference type="SMART" id="SM00419">
    <property type="entry name" value="HTH_CRP"/>
    <property type="match status" value="1"/>
</dbReference>
<dbReference type="GO" id="GO:0003677">
    <property type="term" value="F:DNA binding"/>
    <property type="evidence" value="ECO:0007669"/>
    <property type="project" value="UniProtKB-KW"/>
</dbReference>
<dbReference type="CDD" id="cd00038">
    <property type="entry name" value="CAP_ED"/>
    <property type="match status" value="1"/>
</dbReference>
<dbReference type="AlphaFoldDB" id="A0AAX1NE41"/>
<dbReference type="SUPFAM" id="SSF51206">
    <property type="entry name" value="cAMP-binding domain-like"/>
    <property type="match status" value="1"/>
</dbReference>
<reference evidence="6 7" key="1">
    <citation type="submission" date="2021-05" db="EMBL/GenBank/DDBJ databases">
        <title>Comparative genomic studies on the polysaccharide-degrading batcterial strains of the Flammeovirga genus.</title>
        <authorList>
            <person name="Zewei F."/>
            <person name="Zheng Z."/>
            <person name="Yu L."/>
            <person name="Ruyue G."/>
            <person name="Yanhong M."/>
            <person name="Yuanyuan C."/>
            <person name="Jingyan G."/>
            <person name="Wenjun H."/>
        </authorList>
    </citation>
    <scope>NUCLEOTIDE SEQUENCE [LARGE SCALE GENOMIC DNA]</scope>
    <source>
        <strain evidence="6 7">NBRC:100898</strain>
    </source>
</reference>
<evidence type="ECO:0000256" key="1">
    <source>
        <dbReference type="ARBA" id="ARBA00023015"/>
    </source>
</evidence>
<evidence type="ECO:0000313" key="7">
    <source>
        <dbReference type="Proteomes" id="UP000678679"/>
    </source>
</evidence>
<evidence type="ECO:0000259" key="4">
    <source>
        <dbReference type="PROSITE" id="PS50042"/>
    </source>
</evidence>
<keyword evidence="7" id="KW-1185">Reference proteome</keyword>
<dbReference type="InterPro" id="IPR036390">
    <property type="entry name" value="WH_DNA-bd_sf"/>
</dbReference>
<feature type="domain" description="HTH crp-type" evidence="5">
    <location>
        <begin position="149"/>
        <end position="217"/>
    </location>
</feature>
<feature type="domain" description="Cyclic nucleotide-binding" evidence="4">
    <location>
        <begin position="15"/>
        <end position="135"/>
    </location>
</feature>
<organism evidence="6 7">
    <name type="scientific">Flammeovirga yaeyamensis</name>
    <dbReference type="NCBI Taxonomy" id="367791"/>
    <lineage>
        <taxon>Bacteria</taxon>
        <taxon>Pseudomonadati</taxon>
        <taxon>Bacteroidota</taxon>
        <taxon>Cytophagia</taxon>
        <taxon>Cytophagales</taxon>
        <taxon>Flammeovirgaceae</taxon>
        <taxon>Flammeovirga</taxon>
    </lineage>
</organism>
<dbReference type="InterPro" id="IPR014710">
    <property type="entry name" value="RmlC-like_jellyroll"/>
</dbReference>
<dbReference type="InterPro" id="IPR012318">
    <property type="entry name" value="HTH_CRP"/>
</dbReference>
<accession>A0AAX1NE41</accession>
<name>A0AAX1NE41_9BACT</name>
<dbReference type="Gene3D" id="1.10.10.10">
    <property type="entry name" value="Winged helix-like DNA-binding domain superfamily/Winged helix DNA-binding domain"/>
    <property type="match status" value="1"/>
</dbReference>
<dbReference type="EMBL" id="CP076133">
    <property type="protein sequence ID" value="QWG04537.1"/>
    <property type="molecule type" value="Genomic_DNA"/>
</dbReference>
<dbReference type="Pfam" id="PF00027">
    <property type="entry name" value="cNMP_binding"/>
    <property type="match status" value="1"/>
</dbReference>
<keyword evidence="3" id="KW-0804">Transcription</keyword>
<dbReference type="Proteomes" id="UP000678679">
    <property type="component" value="Chromosome 2"/>
</dbReference>